<proteinExistence type="predicted"/>
<accession>A0A9J7XDI0</accession>
<keyword evidence="5" id="KW-1185">Reference proteome</keyword>
<keyword evidence="1" id="KW-0430">Lectin</keyword>
<dbReference type="SUPFAM" id="SSF56436">
    <property type="entry name" value="C-type lectin-like"/>
    <property type="match status" value="1"/>
</dbReference>
<evidence type="ECO:0000313" key="4">
    <source>
        <dbReference type="Ensembl" id="ENSCCRP00000104331.1"/>
    </source>
</evidence>
<dbReference type="PANTHER" id="PTHR22803">
    <property type="entry name" value="MANNOSE, PHOSPHOLIPASE, LECTIN RECEPTOR RELATED"/>
    <property type="match status" value="1"/>
</dbReference>
<dbReference type="GO" id="GO:0030246">
    <property type="term" value="F:carbohydrate binding"/>
    <property type="evidence" value="ECO:0007669"/>
    <property type="project" value="UniProtKB-KW"/>
</dbReference>
<dbReference type="GeneTree" id="ENSGT00940000165297"/>
<feature type="domain" description="C-type lectin" evidence="3">
    <location>
        <begin position="48"/>
        <end position="158"/>
    </location>
</feature>
<dbReference type="InterPro" id="IPR033989">
    <property type="entry name" value="CD209-like_CTLD"/>
</dbReference>
<dbReference type="Pfam" id="PF00059">
    <property type="entry name" value="Lectin_C"/>
    <property type="match status" value="1"/>
</dbReference>
<evidence type="ECO:0000259" key="3">
    <source>
        <dbReference type="PROSITE" id="PS50041"/>
    </source>
</evidence>
<dbReference type="Ensembl" id="ENSCCRT00000195968.1">
    <property type="protein sequence ID" value="ENSCCRP00000104331.1"/>
    <property type="gene ID" value="ENSCCRG00000066723.1"/>
</dbReference>
<reference evidence="4" key="1">
    <citation type="submission" date="2025-08" db="UniProtKB">
        <authorList>
            <consortium name="Ensembl"/>
        </authorList>
    </citation>
    <scope>IDENTIFICATION</scope>
</reference>
<dbReference type="InterPro" id="IPR018378">
    <property type="entry name" value="C-type_lectin_CS"/>
</dbReference>
<dbReference type="Proteomes" id="UP001108240">
    <property type="component" value="Unplaced"/>
</dbReference>
<protein>
    <submittedName>
        <fullName evidence="4">Asialoglycoprotein receptor 1b</fullName>
    </submittedName>
</protein>
<evidence type="ECO:0000256" key="1">
    <source>
        <dbReference type="ARBA" id="ARBA00022734"/>
    </source>
</evidence>
<sequence length="172" mass="19649">MSRRFICTYLTFESEPRSRFVLKESLPKSSLPNILVSFLFVDENVNRFMSYNKVSWQTARLYCSGQGTLLLILGNDSREWDFIVQRAVLSSESYWIGLTDAITGHWRWVDGTPYTMNSSQWEPGEPNNWLGEEDCGELTASGKLNDGHCSKKFRFICKAPASENYPINGALL</sequence>
<dbReference type="CDD" id="cd03590">
    <property type="entry name" value="CLECT_DC-SIGN_like"/>
    <property type="match status" value="1"/>
</dbReference>
<dbReference type="InterPro" id="IPR016187">
    <property type="entry name" value="CTDL_fold"/>
</dbReference>
<evidence type="ECO:0000256" key="2">
    <source>
        <dbReference type="ARBA" id="ARBA00023157"/>
    </source>
</evidence>
<name>A0A9J7XDI0_CYPCA</name>
<keyword evidence="2" id="KW-1015">Disulfide bond</keyword>
<evidence type="ECO:0000313" key="5">
    <source>
        <dbReference type="Proteomes" id="UP001108240"/>
    </source>
</evidence>
<reference evidence="4" key="2">
    <citation type="submission" date="2025-09" db="UniProtKB">
        <authorList>
            <consortium name="Ensembl"/>
        </authorList>
    </citation>
    <scope>IDENTIFICATION</scope>
</reference>
<dbReference type="Gene3D" id="3.10.100.10">
    <property type="entry name" value="Mannose-Binding Protein A, subunit A"/>
    <property type="match status" value="1"/>
</dbReference>
<dbReference type="PROSITE" id="PS50041">
    <property type="entry name" value="C_TYPE_LECTIN_2"/>
    <property type="match status" value="1"/>
</dbReference>
<organism evidence="4 5">
    <name type="scientific">Cyprinus carpio carpio</name>
    <dbReference type="NCBI Taxonomy" id="630221"/>
    <lineage>
        <taxon>Eukaryota</taxon>
        <taxon>Metazoa</taxon>
        <taxon>Chordata</taxon>
        <taxon>Craniata</taxon>
        <taxon>Vertebrata</taxon>
        <taxon>Euteleostomi</taxon>
        <taxon>Actinopterygii</taxon>
        <taxon>Neopterygii</taxon>
        <taxon>Teleostei</taxon>
        <taxon>Ostariophysi</taxon>
        <taxon>Cypriniformes</taxon>
        <taxon>Cyprinidae</taxon>
        <taxon>Cyprininae</taxon>
        <taxon>Cyprinus</taxon>
    </lineage>
</organism>
<dbReference type="InterPro" id="IPR050111">
    <property type="entry name" value="C-type_lectin/snaclec_domain"/>
</dbReference>
<dbReference type="PROSITE" id="PS00615">
    <property type="entry name" value="C_TYPE_LECTIN_1"/>
    <property type="match status" value="1"/>
</dbReference>
<dbReference type="InterPro" id="IPR001304">
    <property type="entry name" value="C-type_lectin-like"/>
</dbReference>
<dbReference type="SMART" id="SM00034">
    <property type="entry name" value="CLECT"/>
    <property type="match status" value="1"/>
</dbReference>
<dbReference type="InterPro" id="IPR016186">
    <property type="entry name" value="C-type_lectin-like/link_sf"/>
</dbReference>
<dbReference type="AlphaFoldDB" id="A0A9J7XDI0"/>